<sequence length="426" mass="48819">SSVFTPVQRSTSIFTPSQRSGTVVTQGQRFSCFRRRADPSSLAPVDRHTGGMGSHFSFSENTLTIGHLLQQYPEYNHRVGRSILLDILLMIPNEISLFDLINIYDGNFAKLRGLMNHIMFSLRSRFFLRSEQLITVDHPIFAEMLDQVSTFTRRLTYFNSQVDIPVSLWTMMKTELLKLINLLSANSVSRDRDNAFAQQCLNIINAFQYIVLRGDALRQRRVSISEVLRRLIGDSVMNVPINTPSLEWIRDCYVSVLRVVLDRYYVDEEHDFSQYLIHVTSDSYNRQIPLAEGEDLEAFGDVDNEPVSSPEPTTATLLPPPTMDIDLCVENLPVSQNRNDHEFPDISPGLNSAEIPDVSEPQAWHNELPPNWGPVINRDRIRQRKQEASPRFSDAYLSGMPTKRRKMFKPDTDSSNSENNVHSRRR</sequence>
<protein>
    <submittedName>
        <fullName evidence="2">Uncharacterized protein</fullName>
    </submittedName>
</protein>
<evidence type="ECO:0000313" key="2">
    <source>
        <dbReference type="EMBL" id="JAS43593.1"/>
    </source>
</evidence>
<reference evidence="2" key="1">
    <citation type="submission" date="2015-11" db="EMBL/GenBank/DDBJ databases">
        <title>De novo transcriptome assembly of four potential Pierce s Disease insect vectors from Arizona vineyards.</title>
        <authorList>
            <person name="Tassone E.E."/>
        </authorList>
    </citation>
    <scope>NUCLEOTIDE SEQUENCE</scope>
</reference>
<gene>
    <name evidence="2" type="ORF">g.5769</name>
</gene>
<feature type="non-terminal residue" evidence="2">
    <location>
        <position position="1"/>
    </location>
</feature>
<evidence type="ECO:0000256" key="1">
    <source>
        <dbReference type="SAM" id="MobiDB-lite"/>
    </source>
</evidence>
<organism evidence="2">
    <name type="scientific">Cuerna arida</name>
    <dbReference type="NCBI Taxonomy" id="1464854"/>
    <lineage>
        <taxon>Eukaryota</taxon>
        <taxon>Metazoa</taxon>
        <taxon>Ecdysozoa</taxon>
        <taxon>Arthropoda</taxon>
        <taxon>Hexapoda</taxon>
        <taxon>Insecta</taxon>
        <taxon>Pterygota</taxon>
        <taxon>Neoptera</taxon>
        <taxon>Paraneoptera</taxon>
        <taxon>Hemiptera</taxon>
        <taxon>Auchenorrhyncha</taxon>
        <taxon>Membracoidea</taxon>
        <taxon>Cicadellidae</taxon>
        <taxon>Cicadellinae</taxon>
        <taxon>Proconiini</taxon>
        <taxon>Cuerna</taxon>
    </lineage>
</organism>
<name>A0A1B6F147_9HEMI</name>
<feature type="non-terminal residue" evidence="2">
    <location>
        <position position="426"/>
    </location>
</feature>
<dbReference type="EMBL" id="GECZ01026176">
    <property type="protein sequence ID" value="JAS43593.1"/>
    <property type="molecule type" value="Transcribed_RNA"/>
</dbReference>
<dbReference type="AlphaFoldDB" id="A0A1B6F147"/>
<proteinExistence type="predicted"/>
<feature type="region of interest" description="Disordered" evidence="1">
    <location>
        <begin position="383"/>
        <end position="426"/>
    </location>
</feature>
<accession>A0A1B6F147</accession>